<dbReference type="PANTHER" id="PTHR34405:SF3">
    <property type="entry name" value="CRISPR-ASSOCIATED ENDORIBONUCLEASE CAS2 3"/>
    <property type="match status" value="1"/>
</dbReference>
<evidence type="ECO:0000256" key="7">
    <source>
        <dbReference type="ARBA" id="ARBA00022842"/>
    </source>
</evidence>
<keyword evidence="3 9" id="KW-0540">Nuclease</keyword>
<comment type="similarity">
    <text evidence="2 9">Belongs to the CRISPR-associated endoribonuclease Cas2 protein family.</text>
</comment>
<evidence type="ECO:0000256" key="9">
    <source>
        <dbReference type="HAMAP-Rule" id="MF_01471"/>
    </source>
</evidence>
<keyword evidence="6 9" id="KW-0378">Hydrolase</keyword>
<comment type="function">
    <text evidence="9">CRISPR (clustered regularly interspaced short palindromic repeat), is an adaptive immune system that provides protection against mobile genetic elements (viruses, transposable elements and conjugative plasmids). CRISPR clusters contain sequences complementary to antecedent mobile elements and target invading nucleic acids. CRISPR clusters are transcribed and processed into CRISPR RNA (crRNA). Functions as a ssRNA-specific endoribonuclease. Involved in the integration of spacer DNA into the CRISPR cassette.</text>
</comment>
<dbReference type="EC" id="3.1.-.-" evidence="9"/>
<comment type="cofactor">
    <cofactor evidence="1 9">
        <name>Mg(2+)</name>
        <dbReference type="ChEBI" id="CHEBI:18420"/>
    </cofactor>
</comment>
<dbReference type="InterPro" id="IPR021127">
    <property type="entry name" value="CRISPR_associated_Cas2"/>
</dbReference>
<feature type="binding site" evidence="9">
    <location>
        <position position="12"/>
    </location>
    <ligand>
        <name>Mg(2+)</name>
        <dbReference type="ChEBI" id="CHEBI:18420"/>
        <note>catalytic</note>
    </ligand>
</feature>
<evidence type="ECO:0000313" key="11">
    <source>
        <dbReference type="Proteomes" id="UP000248090"/>
    </source>
</evidence>
<dbReference type="RefSeq" id="WP_110190183.1">
    <property type="nucleotide sequence ID" value="NZ_CP177354.1"/>
</dbReference>
<name>A0ABX5LTS8_9GAMM</name>
<dbReference type="EMBL" id="LAPT01000168">
    <property type="protein sequence ID" value="PXF28686.1"/>
    <property type="molecule type" value="Genomic_DNA"/>
</dbReference>
<dbReference type="SUPFAM" id="SSF143430">
    <property type="entry name" value="TTP0101/SSO1404-like"/>
    <property type="match status" value="1"/>
</dbReference>
<evidence type="ECO:0000256" key="6">
    <source>
        <dbReference type="ARBA" id="ARBA00022801"/>
    </source>
</evidence>
<gene>
    <name evidence="9" type="primary">cas2</name>
    <name evidence="10" type="ORF">WH50_24970</name>
</gene>
<dbReference type="InterPro" id="IPR019199">
    <property type="entry name" value="Virulence_VapD/CRISPR_Cas2"/>
</dbReference>
<dbReference type="CDD" id="cd09725">
    <property type="entry name" value="Cas2_I_II_III"/>
    <property type="match status" value="1"/>
</dbReference>
<evidence type="ECO:0000256" key="3">
    <source>
        <dbReference type="ARBA" id="ARBA00022722"/>
    </source>
</evidence>
<protein>
    <recommendedName>
        <fullName evidence="9">CRISPR-associated endoribonuclease Cas2</fullName>
        <ecNumber evidence="9">3.1.-.-</ecNumber>
    </recommendedName>
</protein>
<keyword evidence="5 9" id="KW-0255">Endonuclease</keyword>
<dbReference type="Pfam" id="PF09827">
    <property type="entry name" value="CRISPR_Cas2"/>
    <property type="match status" value="1"/>
</dbReference>
<sequence>MSASQLYIAAYDVRDPSRLRQALYVLKDFASGGQKSVFECYLTPAEKRLLLSRIREVINENIDAFLLVRLPAPHRIEVLGQGILPLNDEWMIIG</sequence>
<dbReference type="Gene3D" id="3.30.70.240">
    <property type="match status" value="1"/>
</dbReference>
<keyword evidence="4 9" id="KW-0479">Metal-binding</keyword>
<accession>A0ABX5LTS8</accession>
<keyword evidence="7 9" id="KW-0460">Magnesium</keyword>
<comment type="subunit">
    <text evidence="9">Homodimer, forms a heterotetramer with a Cas1 homodimer.</text>
</comment>
<keyword evidence="8 9" id="KW-0051">Antiviral defense</keyword>
<proteinExistence type="inferred from homology"/>
<organism evidence="10 11">
    <name type="scientific">Pokkaliibacter plantistimulans</name>
    <dbReference type="NCBI Taxonomy" id="1635171"/>
    <lineage>
        <taxon>Bacteria</taxon>
        <taxon>Pseudomonadati</taxon>
        <taxon>Pseudomonadota</taxon>
        <taxon>Gammaproteobacteria</taxon>
        <taxon>Oceanospirillales</taxon>
        <taxon>Balneatrichaceae</taxon>
        <taxon>Pokkaliibacter</taxon>
    </lineage>
</organism>
<reference evidence="10 11" key="1">
    <citation type="submission" date="2015-03" db="EMBL/GenBank/DDBJ databases">
        <authorList>
            <person name="Krishnan R."/>
            <person name="Midha S."/>
            <person name="Patil P.B."/>
            <person name="Rameshkumar N."/>
        </authorList>
    </citation>
    <scope>NUCLEOTIDE SEQUENCE [LARGE SCALE GENOMIC DNA]</scope>
    <source>
        <strain evidence="10 11">L1E11</strain>
    </source>
</reference>
<dbReference type="PANTHER" id="PTHR34405">
    <property type="entry name" value="CRISPR-ASSOCIATED ENDORIBONUCLEASE CAS2"/>
    <property type="match status" value="1"/>
</dbReference>
<comment type="caution">
    <text evidence="10">The sequence shown here is derived from an EMBL/GenBank/DDBJ whole genome shotgun (WGS) entry which is preliminary data.</text>
</comment>
<evidence type="ECO:0000256" key="1">
    <source>
        <dbReference type="ARBA" id="ARBA00001946"/>
    </source>
</evidence>
<evidence type="ECO:0000256" key="4">
    <source>
        <dbReference type="ARBA" id="ARBA00022723"/>
    </source>
</evidence>
<dbReference type="HAMAP" id="MF_01471">
    <property type="entry name" value="Cas2"/>
    <property type="match status" value="1"/>
</dbReference>
<dbReference type="Proteomes" id="UP000248090">
    <property type="component" value="Unassembled WGS sequence"/>
</dbReference>
<evidence type="ECO:0000256" key="5">
    <source>
        <dbReference type="ARBA" id="ARBA00022759"/>
    </source>
</evidence>
<evidence type="ECO:0000256" key="8">
    <source>
        <dbReference type="ARBA" id="ARBA00023118"/>
    </source>
</evidence>
<evidence type="ECO:0000256" key="2">
    <source>
        <dbReference type="ARBA" id="ARBA00009959"/>
    </source>
</evidence>
<evidence type="ECO:0000313" key="10">
    <source>
        <dbReference type="EMBL" id="PXF28686.1"/>
    </source>
</evidence>
<keyword evidence="11" id="KW-1185">Reference proteome</keyword>